<name>A0A4Y2K0U3_ARAVE</name>
<evidence type="ECO:0000313" key="2">
    <source>
        <dbReference type="Proteomes" id="UP000499080"/>
    </source>
</evidence>
<comment type="caution">
    <text evidence="1">The sequence shown here is derived from an EMBL/GenBank/DDBJ whole genome shotgun (WGS) entry which is preliminary data.</text>
</comment>
<keyword evidence="2" id="KW-1185">Reference proteome</keyword>
<evidence type="ECO:0008006" key="3">
    <source>
        <dbReference type="Google" id="ProtNLM"/>
    </source>
</evidence>
<accession>A0A4Y2K0U3</accession>
<dbReference type="AlphaFoldDB" id="A0A4Y2K0U3"/>
<reference evidence="1 2" key="1">
    <citation type="journal article" date="2019" name="Sci. Rep.">
        <title>Orb-weaving spider Araneus ventricosus genome elucidates the spidroin gene catalogue.</title>
        <authorList>
            <person name="Kono N."/>
            <person name="Nakamura H."/>
            <person name="Ohtoshi R."/>
            <person name="Moran D.A.P."/>
            <person name="Shinohara A."/>
            <person name="Yoshida Y."/>
            <person name="Fujiwara M."/>
            <person name="Mori M."/>
            <person name="Tomita M."/>
            <person name="Arakawa K."/>
        </authorList>
    </citation>
    <scope>NUCLEOTIDE SEQUENCE [LARGE SCALE GENOMIC DNA]</scope>
</reference>
<proteinExistence type="predicted"/>
<sequence length="129" mass="14466">MLGKCKKLDKSPFNRAEESAQAFQNCVNDFKETTQAHPNPCAALILMTDASDKAIGGVSKNLKIHFLYYKHSSIALEQLNISQDGLNLDDMRAEKLLKPYIVVGYLDSEFLNVSQLTEVHSLKVMCFLL</sequence>
<protein>
    <recommendedName>
        <fullName evidence="3">Reverse transcriptase/retrotransposon-derived protein RNase H-like domain-containing protein</fullName>
    </recommendedName>
</protein>
<dbReference type="Proteomes" id="UP000499080">
    <property type="component" value="Unassembled WGS sequence"/>
</dbReference>
<organism evidence="1 2">
    <name type="scientific">Araneus ventricosus</name>
    <name type="common">Orbweaver spider</name>
    <name type="synonym">Epeira ventricosa</name>
    <dbReference type="NCBI Taxonomy" id="182803"/>
    <lineage>
        <taxon>Eukaryota</taxon>
        <taxon>Metazoa</taxon>
        <taxon>Ecdysozoa</taxon>
        <taxon>Arthropoda</taxon>
        <taxon>Chelicerata</taxon>
        <taxon>Arachnida</taxon>
        <taxon>Araneae</taxon>
        <taxon>Araneomorphae</taxon>
        <taxon>Entelegynae</taxon>
        <taxon>Araneoidea</taxon>
        <taxon>Araneidae</taxon>
        <taxon>Araneus</taxon>
    </lineage>
</organism>
<gene>
    <name evidence="1" type="ORF">AVEN_142054_1</name>
</gene>
<evidence type="ECO:0000313" key="1">
    <source>
        <dbReference type="EMBL" id="GBM96293.1"/>
    </source>
</evidence>
<dbReference type="EMBL" id="BGPR01004131">
    <property type="protein sequence ID" value="GBM96293.1"/>
    <property type="molecule type" value="Genomic_DNA"/>
</dbReference>